<evidence type="ECO:0000256" key="4">
    <source>
        <dbReference type="ARBA" id="ARBA00023284"/>
    </source>
</evidence>
<evidence type="ECO:0000259" key="6">
    <source>
        <dbReference type="PROSITE" id="PS51352"/>
    </source>
</evidence>
<dbReference type="Gene3D" id="3.40.30.10">
    <property type="entry name" value="Glutaredoxin"/>
    <property type="match status" value="1"/>
</dbReference>
<dbReference type="EMBL" id="LQNU01000035">
    <property type="protein sequence ID" value="KZE83760.1"/>
    <property type="molecule type" value="Genomic_DNA"/>
</dbReference>
<feature type="coiled-coil region" evidence="5">
    <location>
        <begin position="156"/>
        <end position="215"/>
    </location>
</feature>
<organism evidence="7 8">
    <name type="scientific">Myroides marinus</name>
    <dbReference type="NCBI Taxonomy" id="703342"/>
    <lineage>
        <taxon>Bacteria</taxon>
        <taxon>Pseudomonadati</taxon>
        <taxon>Bacteroidota</taxon>
        <taxon>Flavobacteriia</taxon>
        <taxon>Flavobacteriales</taxon>
        <taxon>Flavobacteriaceae</taxon>
        <taxon>Myroides</taxon>
    </lineage>
</organism>
<evidence type="ECO:0000256" key="1">
    <source>
        <dbReference type="ARBA" id="ARBA00004196"/>
    </source>
</evidence>
<evidence type="ECO:0000313" key="8">
    <source>
        <dbReference type="Proteomes" id="UP000076630"/>
    </source>
</evidence>
<dbReference type="OrthoDB" id="1098640at2"/>
<keyword evidence="8" id="KW-1185">Reference proteome</keyword>
<keyword evidence="4" id="KW-0676">Redox-active center</keyword>
<dbReference type="PROSITE" id="PS51257">
    <property type="entry name" value="PROKAR_LIPOPROTEIN"/>
    <property type="match status" value="1"/>
</dbReference>
<evidence type="ECO:0000256" key="2">
    <source>
        <dbReference type="ARBA" id="ARBA00022748"/>
    </source>
</evidence>
<dbReference type="GO" id="GO:0016209">
    <property type="term" value="F:antioxidant activity"/>
    <property type="evidence" value="ECO:0007669"/>
    <property type="project" value="InterPro"/>
</dbReference>
<dbReference type="InterPro" id="IPR017937">
    <property type="entry name" value="Thioredoxin_CS"/>
</dbReference>
<dbReference type="AlphaFoldDB" id="A0A161SM77"/>
<protein>
    <recommendedName>
        <fullName evidence="6">Thioredoxin domain-containing protein</fullName>
    </recommendedName>
</protein>
<dbReference type="CDD" id="cd02966">
    <property type="entry name" value="TlpA_like_family"/>
    <property type="match status" value="1"/>
</dbReference>
<evidence type="ECO:0000256" key="3">
    <source>
        <dbReference type="ARBA" id="ARBA00023157"/>
    </source>
</evidence>
<dbReference type="GO" id="GO:0030313">
    <property type="term" value="C:cell envelope"/>
    <property type="evidence" value="ECO:0007669"/>
    <property type="project" value="UniProtKB-SubCell"/>
</dbReference>
<reference evidence="7 8" key="1">
    <citation type="submission" date="2016-01" db="EMBL/GenBank/DDBJ databases">
        <title>Whole genome sequencing of Myroides marinus L41.</title>
        <authorList>
            <person name="Hong K.W."/>
        </authorList>
    </citation>
    <scope>NUCLEOTIDE SEQUENCE [LARGE SCALE GENOMIC DNA]</scope>
    <source>
        <strain evidence="7 8">L41</strain>
    </source>
</reference>
<sequence length="382" mass="43361">MKKIGILMMLVLIFVSCQKKNSIELITENVADNTKVEVYVRPLGAEEPKLITSGAIKEGKVVLENSFLDSEWAYLTIDNQQNGLIMFVGEPGKITINFDGKDSSKLSIEGTKNNEKVQSFMNESKIISDKLNKFMQEKVVRMQELAETPDENPQELKQLQQEYQGLSGEFVTLIKKYQQANKDNIFGLIMLVELINTQEKTIEQYKADFEGYSDEMKNSKFGNRVAERIKELTEVGEVKGLVVGDKIPDFKALTPEDKELTLNAFLQDKKLVLIDVWASWCGPCRQENPNVVKAYEMFKDKGFEVIGYSLDKDKAAWQKAISEDKLMWIQVSNLKFWKDPIVADYGIQGIPANYLVDSTGTIIATDLRGEELVQKIKDVLLK</sequence>
<evidence type="ECO:0000313" key="7">
    <source>
        <dbReference type="EMBL" id="KZE83760.1"/>
    </source>
</evidence>
<keyword evidence="2" id="KW-0201">Cytochrome c-type biogenesis</keyword>
<dbReference type="Proteomes" id="UP000076630">
    <property type="component" value="Unassembled WGS sequence"/>
</dbReference>
<keyword evidence="5" id="KW-0175">Coiled coil</keyword>
<dbReference type="PROSITE" id="PS51352">
    <property type="entry name" value="THIOREDOXIN_2"/>
    <property type="match status" value="1"/>
</dbReference>
<dbReference type="InterPro" id="IPR036249">
    <property type="entry name" value="Thioredoxin-like_sf"/>
</dbReference>
<dbReference type="RefSeq" id="WP_038986572.1">
    <property type="nucleotide sequence ID" value="NZ_JACAJR010000010.1"/>
</dbReference>
<dbReference type="InterPro" id="IPR025380">
    <property type="entry name" value="DUF4369"/>
</dbReference>
<dbReference type="PANTHER" id="PTHR42852">
    <property type="entry name" value="THIOL:DISULFIDE INTERCHANGE PROTEIN DSBE"/>
    <property type="match status" value="1"/>
</dbReference>
<dbReference type="GO" id="GO:0017004">
    <property type="term" value="P:cytochrome complex assembly"/>
    <property type="evidence" value="ECO:0007669"/>
    <property type="project" value="UniProtKB-KW"/>
</dbReference>
<dbReference type="InterPro" id="IPR013766">
    <property type="entry name" value="Thioredoxin_domain"/>
</dbReference>
<evidence type="ECO:0000256" key="5">
    <source>
        <dbReference type="SAM" id="Coils"/>
    </source>
</evidence>
<dbReference type="GO" id="GO:0016491">
    <property type="term" value="F:oxidoreductase activity"/>
    <property type="evidence" value="ECO:0007669"/>
    <property type="project" value="InterPro"/>
</dbReference>
<name>A0A161SM77_9FLAO</name>
<dbReference type="PROSITE" id="PS00194">
    <property type="entry name" value="THIOREDOXIN_1"/>
    <property type="match status" value="1"/>
</dbReference>
<comment type="caution">
    <text evidence="7">The sequence shown here is derived from an EMBL/GenBank/DDBJ whole genome shotgun (WGS) entry which is preliminary data.</text>
</comment>
<gene>
    <name evidence="7" type="ORF">AV926_03600</name>
</gene>
<comment type="subcellular location">
    <subcellularLocation>
        <location evidence="1">Cell envelope</location>
    </subcellularLocation>
</comment>
<dbReference type="SUPFAM" id="SSF52833">
    <property type="entry name" value="Thioredoxin-like"/>
    <property type="match status" value="1"/>
</dbReference>
<dbReference type="Pfam" id="PF00578">
    <property type="entry name" value="AhpC-TSA"/>
    <property type="match status" value="1"/>
</dbReference>
<dbReference type="PANTHER" id="PTHR42852:SF6">
    <property type="entry name" value="THIOL:DISULFIDE INTERCHANGE PROTEIN DSBE"/>
    <property type="match status" value="1"/>
</dbReference>
<dbReference type="Pfam" id="PF14289">
    <property type="entry name" value="DUF4369"/>
    <property type="match status" value="1"/>
</dbReference>
<feature type="domain" description="Thioredoxin" evidence="6">
    <location>
        <begin position="241"/>
        <end position="382"/>
    </location>
</feature>
<dbReference type="InterPro" id="IPR000866">
    <property type="entry name" value="AhpC/TSA"/>
</dbReference>
<accession>A0A161SM77</accession>
<dbReference type="InterPro" id="IPR050553">
    <property type="entry name" value="Thioredoxin_ResA/DsbE_sf"/>
</dbReference>
<proteinExistence type="predicted"/>
<keyword evidence="3" id="KW-1015">Disulfide bond</keyword>